<dbReference type="EMBL" id="JANSHE010000882">
    <property type="protein sequence ID" value="KAJ3006231.1"/>
    <property type="molecule type" value="Genomic_DNA"/>
</dbReference>
<evidence type="ECO:0000313" key="1">
    <source>
        <dbReference type="EMBL" id="KAJ3006231.1"/>
    </source>
</evidence>
<protein>
    <submittedName>
        <fullName evidence="1">Uncharacterized protein</fullName>
    </submittedName>
</protein>
<accession>A0ACC1Q296</accession>
<sequence length="181" mass="19453">MSASKNDSIPAILFTNDSALMTIADHRSRYDASAWVPSRVTIAALTPTTFGLLINTVIRDNAQADSVEDDSMFPVVIEPETLVLMDEVSAHLAAFVPISSISQSLLCATFPDTGAWPLFKIRFQQSDDYWSFAQAFAKAKLEARPRGAEIVRAFRLVLDIVSGKAKGNDDSGMAVPGGSGA</sequence>
<proteinExistence type="predicted"/>
<evidence type="ECO:0000313" key="2">
    <source>
        <dbReference type="Proteomes" id="UP001144978"/>
    </source>
</evidence>
<organism evidence="1 2">
    <name type="scientific">Trametes sanguinea</name>
    <dbReference type="NCBI Taxonomy" id="158606"/>
    <lineage>
        <taxon>Eukaryota</taxon>
        <taxon>Fungi</taxon>
        <taxon>Dikarya</taxon>
        <taxon>Basidiomycota</taxon>
        <taxon>Agaricomycotina</taxon>
        <taxon>Agaricomycetes</taxon>
        <taxon>Polyporales</taxon>
        <taxon>Polyporaceae</taxon>
        <taxon>Trametes</taxon>
    </lineage>
</organism>
<gene>
    <name evidence="1" type="ORF">NUW54_g4013</name>
</gene>
<reference evidence="1" key="1">
    <citation type="submission" date="2022-08" db="EMBL/GenBank/DDBJ databases">
        <title>Genome Sequence of Pycnoporus sanguineus.</title>
        <authorList>
            <person name="Buettner E."/>
        </authorList>
    </citation>
    <scope>NUCLEOTIDE SEQUENCE</scope>
    <source>
        <strain evidence="1">CG-C14</strain>
    </source>
</reference>
<dbReference type="Proteomes" id="UP001144978">
    <property type="component" value="Unassembled WGS sequence"/>
</dbReference>
<comment type="caution">
    <text evidence="1">The sequence shown here is derived from an EMBL/GenBank/DDBJ whole genome shotgun (WGS) entry which is preliminary data.</text>
</comment>
<name>A0ACC1Q296_9APHY</name>
<keyword evidence="2" id="KW-1185">Reference proteome</keyword>